<evidence type="ECO:0000313" key="9">
    <source>
        <dbReference type="Proteomes" id="UP001500689"/>
    </source>
</evidence>
<name>A0ABP6V6N4_9PSEU</name>
<dbReference type="PANTHER" id="PTHR32196">
    <property type="entry name" value="ABC TRANSPORTER PERMEASE PROTEIN YPHD-RELATED-RELATED"/>
    <property type="match status" value="1"/>
</dbReference>
<feature type="transmembrane region" description="Helical" evidence="7">
    <location>
        <begin position="264"/>
        <end position="281"/>
    </location>
</feature>
<evidence type="ECO:0000313" key="8">
    <source>
        <dbReference type="EMBL" id="GAA3529089.1"/>
    </source>
</evidence>
<evidence type="ECO:0000256" key="5">
    <source>
        <dbReference type="ARBA" id="ARBA00023136"/>
    </source>
</evidence>
<comment type="caution">
    <text evidence="8">The sequence shown here is derived from an EMBL/GenBank/DDBJ whole genome shotgun (WGS) entry which is preliminary data.</text>
</comment>
<keyword evidence="9" id="KW-1185">Reference proteome</keyword>
<protein>
    <submittedName>
        <fullName evidence="8">Ribose ABC transporter permease</fullName>
    </submittedName>
</protein>
<feature type="transmembrane region" description="Helical" evidence="7">
    <location>
        <begin position="313"/>
        <end position="332"/>
    </location>
</feature>
<comment type="subcellular location">
    <subcellularLocation>
        <location evidence="1">Cell membrane</location>
        <topology evidence="1">Multi-pass membrane protein</topology>
    </subcellularLocation>
</comment>
<keyword evidence="2" id="KW-1003">Cell membrane</keyword>
<feature type="region of interest" description="Disordered" evidence="6">
    <location>
        <begin position="1"/>
        <end position="23"/>
    </location>
</feature>
<evidence type="ECO:0000256" key="7">
    <source>
        <dbReference type="SAM" id="Phobius"/>
    </source>
</evidence>
<feature type="transmembrane region" description="Helical" evidence="7">
    <location>
        <begin position="115"/>
        <end position="136"/>
    </location>
</feature>
<dbReference type="CDD" id="cd06579">
    <property type="entry name" value="TM_PBP1_transp_AraH_like"/>
    <property type="match status" value="1"/>
</dbReference>
<evidence type="ECO:0000256" key="6">
    <source>
        <dbReference type="SAM" id="MobiDB-lite"/>
    </source>
</evidence>
<keyword evidence="4 7" id="KW-1133">Transmembrane helix</keyword>
<organism evidence="8 9">
    <name type="scientific">Amycolatopsis ultiminotia</name>
    <dbReference type="NCBI Taxonomy" id="543629"/>
    <lineage>
        <taxon>Bacteria</taxon>
        <taxon>Bacillati</taxon>
        <taxon>Actinomycetota</taxon>
        <taxon>Actinomycetes</taxon>
        <taxon>Pseudonocardiales</taxon>
        <taxon>Pseudonocardiaceae</taxon>
        <taxon>Amycolatopsis</taxon>
    </lineage>
</organism>
<feature type="transmembrane region" description="Helical" evidence="7">
    <location>
        <begin position="232"/>
        <end position="252"/>
    </location>
</feature>
<dbReference type="Proteomes" id="UP001500689">
    <property type="component" value="Unassembled WGS sequence"/>
</dbReference>
<dbReference type="RefSeq" id="WP_344855729.1">
    <property type="nucleotide sequence ID" value="NZ_BAAAZN010000001.1"/>
</dbReference>
<evidence type="ECO:0000256" key="2">
    <source>
        <dbReference type="ARBA" id="ARBA00022475"/>
    </source>
</evidence>
<dbReference type="EMBL" id="BAAAZN010000001">
    <property type="protein sequence ID" value="GAA3529089.1"/>
    <property type="molecule type" value="Genomic_DNA"/>
</dbReference>
<evidence type="ECO:0000256" key="3">
    <source>
        <dbReference type="ARBA" id="ARBA00022692"/>
    </source>
</evidence>
<evidence type="ECO:0000256" key="1">
    <source>
        <dbReference type="ARBA" id="ARBA00004651"/>
    </source>
</evidence>
<dbReference type="InterPro" id="IPR001851">
    <property type="entry name" value="ABC_transp_permease"/>
</dbReference>
<sequence>MSQLTDLEPVATEPGPQSSRGARVGRRIWNSSRRARPVLAVDVVLVLVFAVTQPMFLDRDNLLNLLVSTSVLAVISIGQTFVLLGGAADLSVSAIATLSGYLLGKALAAHVPAGLALAATLLFGTALGAVVNGFLVGRLRLSFLVVTLASMTAFTGAVNLWSDTKSVFVTDDVVAAIARDDFFGVPAPLWVTGLVILVAAYIQNFTMYGRDIYAVGGNQAAARLSGIRVERVVIGIFAWAGLCSAIGGLLVVGQIGVASPTVDANLPLMTIAAVFLGGASLAGGAGGVGGTVLGVVFLGVLQNGLSLAGIPSFWQQVLTGAILVLAVLGDRLSGKRLRLRRTT</sequence>
<accession>A0ABP6V6N4</accession>
<reference evidence="9" key="1">
    <citation type="journal article" date="2019" name="Int. J. Syst. Evol. Microbiol.">
        <title>The Global Catalogue of Microorganisms (GCM) 10K type strain sequencing project: providing services to taxonomists for standard genome sequencing and annotation.</title>
        <authorList>
            <consortium name="The Broad Institute Genomics Platform"/>
            <consortium name="The Broad Institute Genome Sequencing Center for Infectious Disease"/>
            <person name="Wu L."/>
            <person name="Ma J."/>
        </authorList>
    </citation>
    <scope>NUCLEOTIDE SEQUENCE [LARGE SCALE GENOMIC DNA]</scope>
    <source>
        <strain evidence="9">JCM 16898</strain>
    </source>
</reference>
<evidence type="ECO:0000256" key="4">
    <source>
        <dbReference type="ARBA" id="ARBA00022989"/>
    </source>
</evidence>
<dbReference type="PANTHER" id="PTHR32196:SF72">
    <property type="entry name" value="RIBOSE IMPORT PERMEASE PROTEIN RBSC"/>
    <property type="match status" value="1"/>
</dbReference>
<feature type="transmembrane region" description="Helical" evidence="7">
    <location>
        <begin position="37"/>
        <end position="56"/>
    </location>
</feature>
<proteinExistence type="predicted"/>
<dbReference type="Pfam" id="PF02653">
    <property type="entry name" value="BPD_transp_2"/>
    <property type="match status" value="1"/>
</dbReference>
<feature type="transmembrane region" description="Helical" evidence="7">
    <location>
        <begin position="62"/>
        <end position="83"/>
    </location>
</feature>
<feature type="transmembrane region" description="Helical" evidence="7">
    <location>
        <begin position="182"/>
        <end position="202"/>
    </location>
</feature>
<keyword evidence="5 7" id="KW-0472">Membrane</keyword>
<keyword evidence="3 7" id="KW-0812">Transmembrane</keyword>
<feature type="transmembrane region" description="Helical" evidence="7">
    <location>
        <begin position="143"/>
        <end position="162"/>
    </location>
</feature>
<gene>
    <name evidence="8" type="primary">rbsC</name>
    <name evidence="8" type="ORF">GCM10022222_10190</name>
</gene>